<dbReference type="Pfam" id="PF00497">
    <property type="entry name" value="SBP_bac_3"/>
    <property type="match status" value="1"/>
</dbReference>
<keyword evidence="1" id="KW-0732">Signal</keyword>
<evidence type="ECO:0000313" key="3">
    <source>
        <dbReference type="EMBL" id="MDG0815968.1"/>
    </source>
</evidence>
<protein>
    <submittedName>
        <fullName evidence="3">Transporter substrate-binding domain-containing protein</fullName>
    </submittedName>
</protein>
<accession>A0ABT6DGM7</accession>
<feature type="domain" description="Solute-binding protein family 3/N-terminal" evidence="2">
    <location>
        <begin position="26"/>
        <end position="248"/>
    </location>
</feature>
<gene>
    <name evidence="3" type="ORF">NWE73_06320</name>
</gene>
<comment type="caution">
    <text evidence="3">The sequence shown here is derived from an EMBL/GenBank/DDBJ whole genome shotgun (WGS) entry which is preliminary data.</text>
</comment>
<name>A0ABT6DGM7_9BACT</name>
<reference evidence="3" key="1">
    <citation type="submission" date="2022-08" db="EMBL/GenBank/DDBJ databases">
        <title>Novel Bdellovibrio Species Isolated from Svalbard: Designation Bdellovibrio svalbardensis.</title>
        <authorList>
            <person name="Mitchell R.J."/>
            <person name="Choi S.Y."/>
        </authorList>
    </citation>
    <scope>NUCLEOTIDE SEQUENCE</scope>
    <source>
        <strain evidence="3">PAP01</strain>
    </source>
</reference>
<sequence>MSGFFRSLIAFSVLLSAPGFAQQKELRVATYDIPPHVFVSKQGDLPAGAAVDFFNLYMNPQRKYKVKWLVTPFARFLIDLENKKIDVGLLLAKNPDREKLIRYSSHSLYTTYSGVIVSKGFKLKELKTLTDLKGMTLGHSQASITPPLLVKAGVKFDYLSGEQVIRRNIERVRLKRIDGVFAPTYTNAEYLLQNDKSVQDMHLLKIPESRLDLYIVFRKDIDQETFEYLSSQITKHYSSYPALVKKYITQ</sequence>
<feature type="chain" id="PRO_5046785985" evidence="1">
    <location>
        <begin position="22"/>
        <end position="250"/>
    </location>
</feature>
<dbReference type="SUPFAM" id="SSF53850">
    <property type="entry name" value="Periplasmic binding protein-like II"/>
    <property type="match status" value="1"/>
</dbReference>
<dbReference type="EMBL" id="JANRMI010000002">
    <property type="protein sequence ID" value="MDG0815968.1"/>
    <property type="molecule type" value="Genomic_DNA"/>
</dbReference>
<evidence type="ECO:0000259" key="2">
    <source>
        <dbReference type="Pfam" id="PF00497"/>
    </source>
</evidence>
<feature type="signal peptide" evidence="1">
    <location>
        <begin position="1"/>
        <end position="21"/>
    </location>
</feature>
<keyword evidence="4" id="KW-1185">Reference proteome</keyword>
<dbReference type="Gene3D" id="3.40.190.10">
    <property type="entry name" value="Periplasmic binding protein-like II"/>
    <property type="match status" value="2"/>
</dbReference>
<evidence type="ECO:0000256" key="1">
    <source>
        <dbReference type="SAM" id="SignalP"/>
    </source>
</evidence>
<dbReference type="RefSeq" id="WP_277577447.1">
    <property type="nucleotide sequence ID" value="NZ_JANRMI010000002.1"/>
</dbReference>
<dbReference type="InterPro" id="IPR001638">
    <property type="entry name" value="Solute-binding_3/MltF_N"/>
</dbReference>
<evidence type="ECO:0000313" key="4">
    <source>
        <dbReference type="Proteomes" id="UP001152321"/>
    </source>
</evidence>
<proteinExistence type="predicted"/>
<organism evidence="3 4">
    <name type="scientific">Bdellovibrio svalbardensis</name>
    <dbReference type="NCBI Taxonomy" id="2972972"/>
    <lineage>
        <taxon>Bacteria</taxon>
        <taxon>Pseudomonadati</taxon>
        <taxon>Bdellovibrionota</taxon>
        <taxon>Bdellovibrionia</taxon>
        <taxon>Bdellovibrionales</taxon>
        <taxon>Pseudobdellovibrionaceae</taxon>
        <taxon>Bdellovibrio</taxon>
    </lineage>
</organism>
<dbReference type="Proteomes" id="UP001152321">
    <property type="component" value="Unassembled WGS sequence"/>
</dbReference>